<comment type="function">
    <text evidence="7">Catalyzes the oxidation of glucose 6-phosphate to 6-phosphogluconolactone.</text>
</comment>
<protein>
    <recommendedName>
        <fullName evidence="7">Glucose-6-phosphate 1-dehydrogenase</fullName>
        <shortName evidence="7">G6PD</shortName>
        <ecNumber evidence="7">1.1.1.49</ecNumber>
    </recommendedName>
</protein>
<dbReference type="PRINTS" id="PR00079">
    <property type="entry name" value="G6PDHDRGNASE"/>
</dbReference>
<evidence type="ECO:0000256" key="2">
    <source>
        <dbReference type="ARBA" id="ARBA00009975"/>
    </source>
</evidence>
<comment type="caution">
    <text evidence="10">The sequence shown here is derived from an EMBL/GenBank/DDBJ whole genome shotgun (WGS) entry which is preliminary data.</text>
</comment>
<dbReference type="SUPFAM" id="SSF55347">
    <property type="entry name" value="Glyceraldehyde-3-phosphate dehydrogenase-like, C-terminal domain"/>
    <property type="match status" value="1"/>
</dbReference>
<keyword evidence="6 7" id="KW-0119">Carbohydrate metabolism</keyword>
<dbReference type="NCBIfam" id="TIGR00871">
    <property type="entry name" value="zwf"/>
    <property type="match status" value="1"/>
</dbReference>
<dbReference type="Gene3D" id="3.40.50.720">
    <property type="entry name" value="NAD(P)-binding Rossmann-like Domain"/>
    <property type="match status" value="1"/>
</dbReference>
<evidence type="ECO:0000256" key="6">
    <source>
        <dbReference type="ARBA" id="ARBA00023277"/>
    </source>
</evidence>
<dbReference type="Gene3D" id="3.30.360.10">
    <property type="entry name" value="Dihydrodipicolinate Reductase, domain 2"/>
    <property type="match status" value="1"/>
</dbReference>
<dbReference type="eggNOG" id="COG0364">
    <property type="taxonomic scope" value="Bacteria"/>
</dbReference>
<evidence type="ECO:0000256" key="4">
    <source>
        <dbReference type="ARBA" id="ARBA00022857"/>
    </source>
</evidence>
<dbReference type="PANTHER" id="PTHR23429">
    <property type="entry name" value="GLUCOSE-6-PHOSPHATE 1-DEHYDROGENASE G6PD"/>
    <property type="match status" value="1"/>
</dbReference>
<feature type="binding site" evidence="7">
    <location>
        <position position="49"/>
    </location>
    <ligand>
        <name>NADP(+)</name>
        <dbReference type="ChEBI" id="CHEBI:58349"/>
    </ligand>
</feature>
<dbReference type="STRING" id="1423734.FC83_GL000331"/>
<dbReference type="PIRSF" id="PIRSF000110">
    <property type="entry name" value="G6PD"/>
    <property type="match status" value="1"/>
</dbReference>
<name>A0A0R1XQG5_9LACO</name>
<evidence type="ECO:0000259" key="8">
    <source>
        <dbReference type="Pfam" id="PF00479"/>
    </source>
</evidence>
<evidence type="ECO:0000313" key="10">
    <source>
        <dbReference type="EMBL" id="KRM32466.1"/>
    </source>
</evidence>
<keyword evidence="11" id="KW-1185">Reference proteome</keyword>
<dbReference type="GO" id="GO:0006006">
    <property type="term" value="P:glucose metabolic process"/>
    <property type="evidence" value="ECO:0007669"/>
    <property type="project" value="UniProtKB-KW"/>
</dbReference>
<comment type="catalytic activity">
    <reaction evidence="7">
        <text>D-glucose 6-phosphate + NADP(+) = 6-phospho-D-glucono-1,5-lactone + NADPH + H(+)</text>
        <dbReference type="Rhea" id="RHEA:15841"/>
        <dbReference type="ChEBI" id="CHEBI:15378"/>
        <dbReference type="ChEBI" id="CHEBI:57783"/>
        <dbReference type="ChEBI" id="CHEBI:57955"/>
        <dbReference type="ChEBI" id="CHEBI:58349"/>
        <dbReference type="ChEBI" id="CHEBI:61548"/>
        <dbReference type="EC" id="1.1.1.49"/>
    </reaction>
</comment>
<evidence type="ECO:0000313" key="11">
    <source>
        <dbReference type="Proteomes" id="UP000051236"/>
    </source>
</evidence>
<keyword evidence="4 7" id="KW-0521">NADP</keyword>
<reference evidence="10 11" key="1">
    <citation type="journal article" date="2015" name="Genome Announc.">
        <title>Expanding the biotechnology potential of lactobacilli through comparative genomics of 213 strains and associated genera.</title>
        <authorList>
            <person name="Sun Z."/>
            <person name="Harris H.M."/>
            <person name="McCann A."/>
            <person name="Guo C."/>
            <person name="Argimon S."/>
            <person name="Zhang W."/>
            <person name="Yang X."/>
            <person name="Jeffery I.B."/>
            <person name="Cooney J.C."/>
            <person name="Kagawa T.F."/>
            <person name="Liu W."/>
            <person name="Song Y."/>
            <person name="Salvetti E."/>
            <person name="Wrobel A."/>
            <person name="Rasinkangas P."/>
            <person name="Parkhill J."/>
            <person name="Rea M.C."/>
            <person name="O'Sullivan O."/>
            <person name="Ritari J."/>
            <person name="Douillard F.P."/>
            <person name="Paul Ross R."/>
            <person name="Yang R."/>
            <person name="Briner A.E."/>
            <person name="Felis G.E."/>
            <person name="de Vos W.M."/>
            <person name="Barrangou R."/>
            <person name="Klaenhammer T.R."/>
            <person name="Caufield P.W."/>
            <person name="Cui Y."/>
            <person name="Zhang H."/>
            <person name="O'Toole P.W."/>
        </authorList>
    </citation>
    <scope>NUCLEOTIDE SEQUENCE [LARGE SCALE GENOMIC DNA]</scope>
    <source>
        <strain evidence="10 11">DSM 18527</strain>
    </source>
</reference>
<feature type="binding site" evidence="7">
    <location>
        <position position="185"/>
    </location>
    <ligand>
        <name>substrate</name>
    </ligand>
</feature>
<dbReference type="SUPFAM" id="SSF51735">
    <property type="entry name" value="NAD(P)-binding Rossmann-fold domains"/>
    <property type="match status" value="1"/>
</dbReference>
<dbReference type="AlphaFoldDB" id="A0A0R1XQG5"/>
<feature type="binding site" evidence="7">
    <location>
        <begin position="88"/>
        <end position="89"/>
    </location>
    <ligand>
        <name>NADP(+)</name>
        <dbReference type="ChEBI" id="CHEBI:58349"/>
    </ligand>
</feature>
<feature type="binding site" evidence="7">
    <location>
        <position position="238"/>
    </location>
    <ligand>
        <name>substrate</name>
    </ligand>
</feature>
<feature type="binding site" evidence="7">
    <location>
        <position position="181"/>
    </location>
    <ligand>
        <name>substrate</name>
    </ligand>
</feature>
<dbReference type="InterPro" id="IPR019796">
    <property type="entry name" value="G6P_DH_AS"/>
</dbReference>
<dbReference type="PROSITE" id="PS00069">
    <property type="entry name" value="G6P_DEHYDROGENASE"/>
    <property type="match status" value="1"/>
</dbReference>
<dbReference type="GO" id="GO:0009051">
    <property type="term" value="P:pentose-phosphate shunt, oxidative branch"/>
    <property type="evidence" value="ECO:0007669"/>
    <property type="project" value="TreeGrafter"/>
</dbReference>
<dbReference type="InterPro" id="IPR022675">
    <property type="entry name" value="G6P_DH_C"/>
</dbReference>
<sequence length="495" mass="57260">MQNVSENRVLIYIFGGSGDLAHRKLYPALFNLYRKNHIKHNFAVIGTARRDWSDDYYRSTILKSLEELPGSFNQKNSFTKHFYYQAHDVTDSKHYIALDNLGIELEKKYETQGNRIFYMAMAPKFFATIAEHLKSQNLVSEKGYNRIVIEKPFGRDFASAKELNDAISDTFSEDQIYRIDHYLGKEMVLGLLPLRFSNPFFEQVWNRDFIDNIQINLNEELGVEDRAGYYETAGALRDMVQNHIMQILALTTLGAPEKMSAEALRDQKQKLFAGLQVYKPEEVSKYFVRGQYGASDIPDHEPAYRDEPNVAPNSTIETFVAGEVHIDNDQWRGVPIFIRTGKRLPEKNSRIDVVFKPRQNPIFSQPDEPNILTIEIEPEEGVALQFNGKKIGQTTDPARYQLTYQHSKAEIAQVLDAYERLIYDVILGDHTNFSHWLELEKTWKFVDAIRQYWDNNAPTDFPNYKSGTAGPAASDSLLQRSNRQWIYQPEPRTTR</sequence>
<evidence type="ECO:0000259" key="9">
    <source>
        <dbReference type="Pfam" id="PF02781"/>
    </source>
</evidence>
<comment type="pathway">
    <text evidence="1 7">Carbohydrate degradation; pentose phosphate pathway; D-ribulose 5-phosphate from D-glucose 6-phosphate (oxidative stage): step 1/3.</text>
</comment>
<dbReference type="EMBL" id="AZGA01000070">
    <property type="protein sequence ID" value="KRM32466.1"/>
    <property type="molecule type" value="Genomic_DNA"/>
</dbReference>
<keyword evidence="3 7" id="KW-0313">Glucose metabolism</keyword>
<feature type="binding site" evidence="7">
    <location>
        <position position="151"/>
    </location>
    <ligand>
        <name>NADP(+)</name>
        <dbReference type="ChEBI" id="CHEBI:58349"/>
    </ligand>
</feature>
<accession>A0A0R1XQG5</accession>
<feature type="binding site" evidence="7">
    <location>
        <position position="347"/>
    </location>
    <ligand>
        <name>substrate</name>
    </ligand>
</feature>
<dbReference type="InterPro" id="IPR001282">
    <property type="entry name" value="G6P_DH"/>
</dbReference>
<evidence type="ECO:0000256" key="1">
    <source>
        <dbReference type="ARBA" id="ARBA00004937"/>
    </source>
</evidence>
<dbReference type="UniPathway" id="UPA00115">
    <property type="reaction ID" value="UER00408"/>
</dbReference>
<evidence type="ECO:0000256" key="5">
    <source>
        <dbReference type="ARBA" id="ARBA00023002"/>
    </source>
</evidence>
<dbReference type="Pfam" id="PF00479">
    <property type="entry name" value="G6PD_N"/>
    <property type="match status" value="1"/>
</dbReference>
<feature type="domain" description="Glucose-6-phosphate dehydrogenase C-terminal" evidence="9">
    <location>
        <begin position="193"/>
        <end position="485"/>
    </location>
</feature>
<feature type="binding site" evidence="7">
    <location>
        <position position="342"/>
    </location>
    <ligand>
        <name>substrate</name>
    </ligand>
</feature>
<evidence type="ECO:0000256" key="7">
    <source>
        <dbReference type="HAMAP-Rule" id="MF_00966"/>
    </source>
</evidence>
<gene>
    <name evidence="7" type="primary">zwf</name>
    <name evidence="10" type="ORF">FC83_GL000331</name>
</gene>
<feature type="domain" description="Glucose-6-phosphate dehydrogenase NAD-binding" evidence="8">
    <location>
        <begin position="13"/>
        <end position="188"/>
    </location>
</feature>
<keyword evidence="5 7" id="KW-0560">Oxidoreductase</keyword>
<organism evidence="10 11">
    <name type="scientific">Agrilactobacillus composti DSM 18527 = JCM 14202</name>
    <dbReference type="NCBI Taxonomy" id="1423734"/>
    <lineage>
        <taxon>Bacteria</taxon>
        <taxon>Bacillati</taxon>
        <taxon>Bacillota</taxon>
        <taxon>Bacilli</taxon>
        <taxon>Lactobacillales</taxon>
        <taxon>Lactobacillaceae</taxon>
        <taxon>Agrilactobacillus</taxon>
    </lineage>
</organism>
<feature type="binding site" evidence="7">
    <location>
        <position position="219"/>
    </location>
    <ligand>
        <name>substrate</name>
    </ligand>
</feature>
<dbReference type="Pfam" id="PF02781">
    <property type="entry name" value="G6PD_C"/>
    <property type="match status" value="1"/>
</dbReference>
<feature type="active site" description="Proton acceptor" evidence="7">
    <location>
        <position position="243"/>
    </location>
</feature>
<comment type="similarity">
    <text evidence="2 7">Belongs to the glucose-6-phosphate dehydrogenase family.</text>
</comment>
<dbReference type="InterPro" id="IPR036291">
    <property type="entry name" value="NAD(P)-bd_dom_sf"/>
</dbReference>
<proteinExistence type="inferred from homology"/>
<dbReference type="PANTHER" id="PTHR23429:SF0">
    <property type="entry name" value="GLUCOSE-6-PHOSPHATE 1-DEHYDROGENASE"/>
    <property type="match status" value="1"/>
</dbReference>
<dbReference type="GO" id="GO:0050661">
    <property type="term" value="F:NADP binding"/>
    <property type="evidence" value="ECO:0007669"/>
    <property type="project" value="UniProtKB-UniRule"/>
</dbReference>
<dbReference type="Proteomes" id="UP000051236">
    <property type="component" value="Unassembled WGS sequence"/>
</dbReference>
<dbReference type="GO" id="GO:0004345">
    <property type="term" value="F:glucose-6-phosphate dehydrogenase activity"/>
    <property type="evidence" value="ECO:0007669"/>
    <property type="project" value="UniProtKB-UniRule"/>
</dbReference>
<dbReference type="HAMAP" id="MF_00966">
    <property type="entry name" value="G6PD"/>
    <property type="match status" value="1"/>
</dbReference>
<dbReference type="PATRIC" id="fig|1423734.3.peg.331"/>
<dbReference type="RefSeq" id="WP_057002794.1">
    <property type="nucleotide sequence ID" value="NZ_AZGA01000070.1"/>
</dbReference>
<dbReference type="GO" id="GO:0005829">
    <property type="term" value="C:cytosol"/>
    <property type="evidence" value="ECO:0007669"/>
    <property type="project" value="TreeGrafter"/>
</dbReference>
<dbReference type="InterPro" id="IPR022674">
    <property type="entry name" value="G6P_DH_NAD-bd"/>
</dbReference>
<dbReference type="EC" id="1.1.1.49" evidence="7"/>
<comment type="caution">
    <text evidence="7">Lacks conserved residue(s) required for the propagation of feature annotation.</text>
</comment>
<evidence type="ECO:0000256" key="3">
    <source>
        <dbReference type="ARBA" id="ARBA00022526"/>
    </source>
</evidence>